<reference evidence="3 4" key="1">
    <citation type="submission" date="2014-09" db="EMBL/GenBank/DDBJ databases">
        <title>Genome sequencing of Methyloceanibacter caenitepidi Gela4.</title>
        <authorList>
            <person name="Takeuchi M."/>
            <person name="Susumu S."/>
            <person name="Kamagata Y."/>
            <person name="Oshima K."/>
            <person name="Hattori M."/>
            <person name="Iwasaki W."/>
        </authorList>
    </citation>
    <scope>NUCLEOTIDE SEQUENCE [LARGE SCALE GENOMIC DNA]</scope>
    <source>
        <strain evidence="3 4">Gela4</strain>
    </source>
</reference>
<organism evidence="3 4">
    <name type="scientific">Methyloceanibacter caenitepidi</name>
    <dbReference type="NCBI Taxonomy" id="1384459"/>
    <lineage>
        <taxon>Bacteria</taxon>
        <taxon>Pseudomonadati</taxon>
        <taxon>Pseudomonadota</taxon>
        <taxon>Alphaproteobacteria</taxon>
        <taxon>Hyphomicrobiales</taxon>
        <taxon>Hyphomicrobiaceae</taxon>
        <taxon>Methyloceanibacter</taxon>
    </lineage>
</organism>
<dbReference type="OrthoDB" id="9810270at2"/>
<dbReference type="HOGENOM" id="CLU_098634_1_0_5"/>
<feature type="transmembrane region" description="Helical" evidence="1">
    <location>
        <begin position="170"/>
        <end position="189"/>
    </location>
</feature>
<evidence type="ECO:0000259" key="2">
    <source>
        <dbReference type="Pfam" id="PF09335"/>
    </source>
</evidence>
<dbReference type="Proteomes" id="UP000031643">
    <property type="component" value="Chromosome"/>
</dbReference>
<feature type="transmembrane region" description="Helical" evidence="1">
    <location>
        <begin position="52"/>
        <end position="78"/>
    </location>
</feature>
<evidence type="ECO:0000313" key="3">
    <source>
        <dbReference type="EMBL" id="BAQ18773.1"/>
    </source>
</evidence>
<dbReference type="EMBL" id="AP014648">
    <property type="protein sequence ID" value="BAQ18773.1"/>
    <property type="molecule type" value="Genomic_DNA"/>
</dbReference>
<accession>A0A0A8K754</accession>
<dbReference type="KEGG" id="mcg:GL4_3349"/>
<keyword evidence="1" id="KW-1133">Transmembrane helix</keyword>
<dbReference type="PANTHER" id="PTHR42709">
    <property type="entry name" value="ALKALINE PHOSPHATASE LIKE PROTEIN"/>
    <property type="match status" value="1"/>
</dbReference>
<sequence length="193" mass="21562">MLKRAYDKMMDLAAHRNAPWALAGVSFIESSVFPLPPDIMLIPMVLAERRKAWLFAAIATIASVLGGIFGYIIGYFLFDTIGQPILNFYGYGEKFEDFAARYNEFGAWIVFIAGVTPFPYKVITIASGVTQLNFFVFMIASVAARGIRFFAVAGLLYWFGPPIKTFIDKYFGILSVVFVVLLIGGFVLIKYVM</sequence>
<dbReference type="InterPro" id="IPR032816">
    <property type="entry name" value="VTT_dom"/>
</dbReference>
<dbReference type="PANTHER" id="PTHR42709:SF11">
    <property type="entry name" value="DEDA FAMILY PROTEIN"/>
    <property type="match status" value="1"/>
</dbReference>
<dbReference type="AlphaFoldDB" id="A0A0A8K754"/>
<keyword evidence="1" id="KW-0812">Transmembrane</keyword>
<feature type="transmembrane region" description="Helical" evidence="1">
    <location>
        <begin position="135"/>
        <end position="158"/>
    </location>
</feature>
<keyword evidence="1" id="KW-0472">Membrane</keyword>
<dbReference type="InterPro" id="IPR051311">
    <property type="entry name" value="DedA_domain"/>
</dbReference>
<gene>
    <name evidence="3" type="ORF">GL4_3349</name>
</gene>
<dbReference type="STRING" id="1384459.GL4_3349"/>
<keyword evidence="4" id="KW-1185">Reference proteome</keyword>
<name>A0A0A8K754_9HYPH</name>
<feature type="transmembrane region" description="Helical" evidence="1">
    <location>
        <begin position="105"/>
        <end position="123"/>
    </location>
</feature>
<proteinExistence type="predicted"/>
<feature type="domain" description="VTT" evidence="2">
    <location>
        <begin position="38"/>
        <end position="155"/>
    </location>
</feature>
<evidence type="ECO:0000313" key="4">
    <source>
        <dbReference type="Proteomes" id="UP000031643"/>
    </source>
</evidence>
<dbReference type="RefSeq" id="WP_045369037.1">
    <property type="nucleotide sequence ID" value="NZ_AP014648.1"/>
</dbReference>
<dbReference type="Pfam" id="PF09335">
    <property type="entry name" value="VTT_dom"/>
    <property type="match status" value="1"/>
</dbReference>
<dbReference type="GO" id="GO:0005886">
    <property type="term" value="C:plasma membrane"/>
    <property type="evidence" value="ECO:0007669"/>
    <property type="project" value="TreeGrafter"/>
</dbReference>
<protein>
    <submittedName>
        <fullName evidence="3">DedA family protein</fullName>
    </submittedName>
</protein>
<evidence type="ECO:0000256" key="1">
    <source>
        <dbReference type="SAM" id="Phobius"/>
    </source>
</evidence>